<comment type="caution">
    <text evidence="3">The sequence shown here is derived from an EMBL/GenBank/DDBJ whole genome shotgun (WGS) entry which is preliminary data.</text>
</comment>
<organism evidence="3 4">
    <name type="scientific">Nonomuraea zeae</name>
    <dbReference type="NCBI Taxonomy" id="1642303"/>
    <lineage>
        <taxon>Bacteria</taxon>
        <taxon>Bacillati</taxon>
        <taxon>Actinomycetota</taxon>
        <taxon>Actinomycetes</taxon>
        <taxon>Streptosporangiales</taxon>
        <taxon>Streptosporangiaceae</taxon>
        <taxon>Nonomuraea</taxon>
    </lineage>
</organism>
<accession>A0A5S4G6T1</accession>
<dbReference type="OrthoDB" id="182039at2"/>
<feature type="domain" description="Amidase" evidence="2">
    <location>
        <begin position="354"/>
        <end position="452"/>
    </location>
</feature>
<evidence type="ECO:0000259" key="2">
    <source>
        <dbReference type="Pfam" id="PF01425"/>
    </source>
</evidence>
<dbReference type="Pfam" id="PF01425">
    <property type="entry name" value="Amidase"/>
    <property type="match status" value="2"/>
</dbReference>
<dbReference type="PANTHER" id="PTHR11895:SF176">
    <property type="entry name" value="AMIDASE AMID-RELATED"/>
    <property type="match status" value="1"/>
</dbReference>
<feature type="region of interest" description="Disordered" evidence="1">
    <location>
        <begin position="147"/>
        <end position="172"/>
    </location>
</feature>
<dbReference type="InterPro" id="IPR036928">
    <property type="entry name" value="AS_sf"/>
</dbReference>
<name>A0A5S4G6T1_9ACTN</name>
<feature type="domain" description="Amidase" evidence="2">
    <location>
        <begin position="42"/>
        <end position="249"/>
    </location>
</feature>
<dbReference type="GO" id="GO:0003824">
    <property type="term" value="F:catalytic activity"/>
    <property type="evidence" value="ECO:0007669"/>
    <property type="project" value="InterPro"/>
</dbReference>
<dbReference type="EMBL" id="VCKX01000136">
    <property type="protein sequence ID" value="TMR28713.1"/>
    <property type="molecule type" value="Genomic_DNA"/>
</dbReference>
<evidence type="ECO:0000256" key="1">
    <source>
        <dbReference type="SAM" id="MobiDB-lite"/>
    </source>
</evidence>
<dbReference type="InterPro" id="IPR023631">
    <property type="entry name" value="Amidase_dom"/>
</dbReference>
<evidence type="ECO:0000313" key="3">
    <source>
        <dbReference type="EMBL" id="TMR28713.1"/>
    </source>
</evidence>
<proteinExistence type="predicted"/>
<reference evidence="3 4" key="1">
    <citation type="submission" date="2019-05" db="EMBL/GenBank/DDBJ databases">
        <title>Draft genome sequence of Nonomuraea zeae DSM 100528.</title>
        <authorList>
            <person name="Saricaoglu S."/>
            <person name="Isik K."/>
        </authorList>
    </citation>
    <scope>NUCLEOTIDE SEQUENCE [LARGE SCALE GENOMIC DNA]</scope>
    <source>
        <strain evidence="3 4">DSM 100528</strain>
    </source>
</reference>
<dbReference type="Gene3D" id="3.90.1300.10">
    <property type="entry name" value="Amidase signature (AS) domain"/>
    <property type="match status" value="1"/>
</dbReference>
<dbReference type="PANTHER" id="PTHR11895">
    <property type="entry name" value="TRANSAMIDASE"/>
    <property type="match status" value="1"/>
</dbReference>
<protein>
    <submittedName>
        <fullName evidence="3">Amidase</fullName>
    </submittedName>
</protein>
<sequence>MPTPTGRAVGERPHLGRRGYFAGRTISELAEDLRAGRTTSVELTKHALDAVAALDPMLNAFVTVDAEGALAAAGHADAELARGIDRGPLHGLPAGVKDVIMVAGLPATMGSRHFAGHVADADAACVTGLRQAGAVVVGKTTTHEFAYGPTGDRSAAGPSLNPRDASRMSGGSSGGSAVAVAAGMVPLALGTDTGGSSRVPAALCGIAGFKPAYGAIPLDGVFPLARSLDHVGVLAGQSQDCLLAYRALTAPGTGREAPGLARAGRPGVTWLDPAALFPCDPRVVHAARQALGSITGAVREHRLSAQDAGDLKETFTAIQGREVVAVHADRMAKHPSLFDGEVLQRLRAAAAIPQWRYVRALETRTRLAGAAGALFEHHDVLALPAVPVTAPPLGCRELDVDGTLVTVREALLALTSPWNVLGLPALSIPAGTVDGLPVGLQLVCRPGHEQQLFRTALSCTSSGDIHA</sequence>
<evidence type="ECO:0000313" key="4">
    <source>
        <dbReference type="Proteomes" id="UP000306628"/>
    </source>
</evidence>
<dbReference type="Proteomes" id="UP000306628">
    <property type="component" value="Unassembled WGS sequence"/>
</dbReference>
<gene>
    <name evidence="3" type="ORF">ETD85_34875</name>
</gene>
<dbReference type="RefSeq" id="WP_138694080.1">
    <property type="nucleotide sequence ID" value="NZ_JBHSAZ010000046.1"/>
</dbReference>
<keyword evidence="4" id="KW-1185">Reference proteome</keyword>
<dbReference type="InterPro" id="IPR000120">
    <property type="entry name" value="Amidase"/>
</dbReference>
<dbReference type="SUPFAM" id="SSF75304">
    <property type="entry name" value="Amidase signature (AS) enzymes"/>
    <property type="match status" value="1"/>
</dbReference>
<dbReference type="AlphaFoldDB" id="A0A5S4G6T1"/>